<accession>A0A8H2VV28</accession>
<dbReference type="AlphaFoldDB" id="A0A8H2VV28"/>
<evidence type="ECO:0000256" key="2">
    <source>
        <dbReference type="ARBA" id="ARBA00022771"/>
    </source>
</evidence>
<evidence type="ECO:0000313" key="10">
    <source>
        <dbReference type="Proteomes" id="UP000624404"/>
    </source>
</evidence>
<keyword evidence="1" id="KW-0479">Metal-binding</keyword>
<evidence type="ECO:0000313" key="9">
    <source>
        <dbReference type="EMBL" id="CAD6444756.1"/>
    </source>
</evidence>
<dbReference type="SMART" id="SM00744">
    <property type="entry name" value="RINGv"/>
    <property type="match status" value="1"/>
</dbReference>
<dbReference type="InterPro" id="IPR011016">
    <property type="entry name" value="Znf_RING-CH"/>
</dbReference>
<dbReference type="PROSITE" id="PS50089">
    <property type="entry name" value="ZF_RING_2"/>
    <property type="match status" value="1"/>
</dbReference>
<feature type="compositionally biased region" description="Pro residues" evidence="6">
    <location>
        <begin position="147"/>
        <end position="159"/>
    </location>
</feature>
<dbReference type="GO" id="GO:0016567">
    <property type="term" value="P:protein ubiquitination"/>
    <property type="evidence" value="ECO:0007669"/>
    <property type="project" value="UniProtKB-UniPathway"/>
</dbReference>
<dbReference type="InterPro" id="IPR013083">
    <property type="entry name" value="Znf_RING/FYVE/PHD"/>
</dbReference>
<dbReference type="SMART" id="SM00184">
    <property type="entry name" value="RING"/>
    <property type="match status" value="1"/>
</dbReference>
<evidence type="ECO:0000256" key="6">
    <source>
        <dbReference type="SAM" id="MobiDB-lite"/>
    </source>
</evidence>
<dbReference type="Proteomes" id="UP000624404">
    <property type="component" value="Unassembled WGS sequence"/>
</dbReference>
<keyword evidence="3" id="KW-0862">Zinc</keyword>
<dbReference type="OrthoDB" id="8062037at2759"/>
<dbReference type="Pfam" id="PF13639">
    <property type="entry name" value="zf-RING_2"/>
    <property type="match status" value="1"/>
</dbReference>
<reference evidence="9" key="1">
    <citation type="submission" date="2020-10" db="EMBL/GenBank/DDBJ databases">
        <authorList>
            <person name="Kusch S."/>
        </authorList>
    </citation>
    <scope>NUCLEOTIDE SEQUENCE</scope>
    <source>
        <strain evidence="9">SwB9</strain>
    </source>
</reference>
<dbReference type="GO" id="GO:0061630">
    <property type="term" value="F:ubiquitin protein ligase activity"/>
    <property type="evidence" value="ECO:0007669"/>
    <property type="project" value="TreeGrafter"/>
</dbReference>
<evidence type="ECO:0000256" key="1">
    <source>
        <dbReference type="ARBA" id="ARBA00022723"/>
    </source>
</evidence>
<evidence type="ECO:0000259" key="8">
    <source>
        <dbReference type="PROSITE" id="PS50918"/>
    </source>
</evidence>
<name>A0A8H2VV28_9HELO</name>
<keyword evidence="2 4" id="KW-0863">Zinc-finger</keyword>
<dbReference type="PROSITE" id="PS50918">
    <property type="entry name" value="WWE"/>
    <property type="match status" value="1"/>
</dbReference>
<sequence length="363" mass="41798">MPPQLTRVSVDSLPADQRTCPICQETLGGREGGEPVKTECNHYFDRNCIQQWLDGDKSTCPVCRKEIRNTGGGLSDRLRNINRSVHRARERAIEEREQMAQAQADYGGANDYPSSDANGGDSDDEPHLWMEYEPMSPSSPGNFNTPRPAPRNDPPPPPRRSYSTPPRRNYSPPRQRYQESRPSISDSNMERVVNNYSSTLNYIERLDHNIISQAQRSYHANERHHAAERQIQAAFTQLRAAAESRDFYAIEHALVMQDSVTPLLNEAYAVLQREGLPLVEMIEQRERADERLTRAREDFAAVRDRFMMRVRDAVDVGRRGGGGAREMGRERARRPERRQEYWQKNDDEDEWEPYDPAAWQGIE</sequence>
<keyword evidence="5" id="KW-0175">Coiled coil</keyword>
<dbReference type="InterPro" id="IPR004170">
    <property type="entry name" value="WWE_dom"/>
</dbReference>
<dbReference type="EMBL" id="CAJHIA010000012">
    <property type="protein sequence ID" value="CAD6444756.1"/>
    <property type="molecule type" value="Genomic_DNA"/>
</dbReference>
<dbReference type="GO" id="GO:0008270">
    <property type="term" value="F:zinc ion binding"/>
    <property type="evidence" value="ECO:0007669"/>
    <property type="project" value="UniProtKB-KW"/>
</dbReference>
<organism evidence="9 10">
    <name type="scientific">Sclerotinia trifoliorum</name>
    <dbReference type="NCBI Taxonomy" id="28548"/>
    <lineage>
        <taxon>Eukaryota</taxon>
        <taxon>Fungi</taxon>
        <taxon>Dikarya</taxon>
        <taxon>Ascomycota</taxon>
        <taxon>Pezizomycotina</taxon>
        <taxon>Leotiomycetes</taxon>
        <taxon>Helotiales</taxon>
        <taxon>Sclerotiniaceae</taxon>
        <taxon>Sclerotinia</taxon>
    </lineage>
</organism>
<feature type="domain" description="WWE" evidence="8">
    <location>
        <begin position="327"/>
        <end position="363"/>
    </location>
</feature>
<feature type="coiled-coil region" evidence="5">
    <location>
        <begin position="278"/>
        <end position="305"/>
    </location>
</feature>
<protein>
    <submittedName>
        <fullName evidence="9">4f3383a9-ec38-4cb6-9b2f-60aec8e9b447</fullName>
    </submittedName>
</protein>
<evidence type="ECO:0000259" key="7">
    <source>
        <dbReference type="PROSITE" id="PS50089"/>
    </source>
</evidence>
<feature type="domain" description="RING-type" evidence="7">
    <location>
        <begin position="20"/>
        <end position="64"/>
    </location>
</feature>
<evidence type="ECO:0000256" key="3">
    <source>
        <dbReference type="ARBA" id="ARBA00022833"/>
    </source>
</evidence>
<feature type="compositionally biased region" description="Low complexity" evidence="6">
    <location>
        <begin position="160"/>
        <end position="174"/>
    </location>
</feature>
<keyword evidence="10" id="KW-1185">Reference proteome</keyword>
<feature type="region of interest" description="Disordered" evidence="6">
    <location>
        <begin position="317"/>
        <end position="363"/>
    </location>
</feature>
<evidence type="ECO:0000256" key="5">
    <source>
        <dbReference type="SAM" id="Coils"/>
    </source>
</evidence>
<dbReference type="Gene3D" id="3.30.40.10">
    <property type="entry name" value="Zinc/RING finger domain, C3HC4 (zinc finger)"/>
    <property type="match status" value="1"/>
</dbReference>
<dbReference type="UniPathway" id="UPA00143"/>
<dbReference type="SUPFAM" id="SSF57850">
    <property type="entry name" value="RING/U-box"/>
    <property type="match status" value="1"/>
</dbReference>
<proteinExistence type="predicted"/>
<dbReference type="PANTHER" id="PTHR45969">
    <property type="entry name" value="RING ZINC FINGER PROTEIN-RELATED"/>
    <property type="match status" value="1"/>
</dbReference>
<dbReference type="PANTHER" id="PTHR45969:SF69">
    <property type="entry name" value="FINGER DOMAIN PROTEIN, PUTATIVE (AFU_ORTHOLOGUE AFUA_3G12190)-RELATED"/>
    <property type="match status" value="1"/>
</dbReference>
<gene>
    <name evidence="9" type="ORF">SCLTRI_LOCUS4548</name>
</gene>
<comment type="caution">
    <text evidence="9">The sequence shown here is derived from an EMBL/GenBank/DDBJ whole genome shotgun (WGS) entry which is preliminary data.</text>
</comment>
<evidence type="ECO:0000256" key="4">
    <source>
        <dbReference type="PROSITE-ProRule" id="PRU00175"/>
    </source>
</evidence>
<feature type="region of interest" description="Disordered" evidence="6">
    <location>
        <begin position="88"/>
        <end position="190"/>
    </location>
</feature>
<dbReference type="InterPro" id="IPR001841">
    <property type="entry name" value="Znf_RING"/>
</dbReference>